<organism evidence="1 2">
    <name type="scientific">Talaromyces proteolyticus</name>
    <dbReference type="NCBI Taxonomy" id="1131652"/>
    <lineage>
        <taxon>Eukaryota</taxon>
        <taxon>Fungi</taxon>
        <taxon>Dikarya</taxon>
        <taxon>Ascomycota</taxon>
        <taxon>Pezizomycotina</taxon>
        <taxon>Eurotiomycetes</taxon>
        <taxon>Eurotiomycetidae</taxon>
        <taxon>Eurotiales</taxon>
        <taxon>Trichocomaceae</taxon>
        <taxon>Talaromyces</taxon>
        <taxon>Talaromyces sect. Bacilispori</taxon>
    </lineage>
</organism>
<protein>
    <submittedName>
        <fullName evidence="1">Uncharacterized protein</fullName>
    </submittedName>
</protein>
<dbReference type="EMBL" id="JAJTJA010000011">
    <property type="protein sequence ID" value="KAH8691940.1"/>
    <property type="molecule type" value="Genomic_DNA"/>
</dbReference>
<reference evidence="1" key="1">
    <citation type="submission" date="2021-12" db="EMBL/GenBank/DDBJ databases">
        <title>Convergent genome expansion in fungi linked to evolution of root-endophyte symbiosis.</title>
        <authorList>
            <consortium name="DOE Joint Genome Institute"/>
            <person name="Ke Y.-H."/>
            <person name="Bonito G."/>
            <person name="Liao H.-L."/>
            <person name="Looney B."/>
            <person name="Rojas-Flechas A."/>
            <person name="Nash J."/>
            <person name="Hameed K."/>
            <person name="Schadt C."/>
            <person name="Martin F."/>
            <person name="Crous P.W."/>
            <person name="Miettinen O."/>
            <person name="Magnuson J.K."/>
            <person name="Labbe J."/>
            <person name="Jacobson D."/>
            <person name="Doktycz M.J."/>
            <person name="Veneault-Fourrey C."/>
            <person name="Kuo A."/>
            <person name="Mondo S."/>
            <person name="Calhoun S."/>
            <person name="Riley R."/>
            <person name="Ohm R."/>
            <person name="LaButti K."/>
            <person name="Andreopoulos B."/>
            <person name="Pangilinan J."/>
            <person name="Nolan M."/>
            <person name="Tritt A."/>
            <person name="Clum A."/>
            <person name="Lipzen A."/>
            <person name="Daum C."/>
            <person name="Barry K."/>
            <person name="Grigoriev I.V."/>
            <person name="Vilgalys R."/>
        </authorList>
    </citation>
    <scope>NUCLEOTIDE SEQUENCE</scope>
    <source>
        <strain evidence="1">PMI_201</strain>
    </source>
</reference>
<accession>A0AAD4KNA9</accession>
<name>A0AAD4KNA9_9EURO</name>
<feature type="non-terminal residue" evidence="1">
    <location>
        <position position="174"/>
    </location>
</feature>
<dbReference type="AlphaFoldDB" id="A0AAD4KNA9"/>
<proteinExistence type="predicted"/>
<comment type="caution">
    <text evidence="1">The sequence shown here is derived from an EMBL/GenBank/DDBJ whole genome shotgun (WGS) entry which is preliminary data.</text>
</comment>
<evidence type="ECO:0000313" key="1">
    <source>
        <dbReference type="EMBL" id="KAH8691940.1"/>
    </source>
</evidence>
<dbReference type="GeneID" id="70240488"/>
<gene>
    <name evidence="1" type="ORF">BGW36DRAFT_277946</name>
</gene>
<keyword evidence="2" id="KW-1185">Reference proteome</keyword>
<dbReference type="RefSeq" id="XP_046067937.1">
    <property type="nucleotide sequence ID" value="XM_046210201.1"/>
</dbReference>
<feature type="non-terminal residue" evidence="1">
    <location>
        <position position="1"/>
    </location>
</feature>
<sequence>IEYYVSRLTAEEIGQICRRFEGNEWHPNCQVLWSGLGQQQVQQWANNHGMQTLKATLGPLSDQWYEKKGKRQLSTYMKGASVIFAWYISRGNSVTVLSPPPPERFHPSALTNYQMLEEPIVKGMIGGISVSRIEIVHPMVKGAGNFHYQIWPVDETYSWIEKFGSQAAPKPHWR</sequence>
<evidence type="ECO:0000313" key="2">
    <source>
        <dbReference type="Proteomes" id="UP001201262"/>
    </source>
</evidence>
<dbReference type="Proteomes" id="UP001201262">
    <property type="component" value="Unassembled WGS sequence"/>
</dbReference>